<evidence type="ECO:0000313" key="1">
    <source>
        <dbReference type="EMBL" id="UCQ01024.1"/>
    </source>
</evidence>
<accession>A0AC61TK06</accession>
<evidence type="ECO:0000313" key="2">
    <source>
        <dbReference type="Proteomes" id="UP000245918"/>
    </source>
</evidence>
<organism evidence="1 2">
    <name type="scientific">Edwardsiella tarda ATCC 15947 = NBRC 105688</name>
    <dbReference type="NCBI Taxonomy" id="667121"/>
    <lineage>
        <taxon>Bacteria</taxon>
        <taxon>Pseudomonadati</taxon>
        <taxon>Pseudomonadota</taxon>
        <taxon>Gammaproteobacteria</taxon>
        <taxon>Enterobacterales</taxon>
        <taxon>Hafniaceae</taxon>
        <taxon>Edwardsiella</taxon>
    </lineage>
</organism>
<sequence length="348" mass="38661">MLSDNLERAPDGDPFQFTALHNARGTTLLLMDWGASWLSCRLALGGGQAREVLLGCRRASQYPEQQAFLGATIGRYANRIANAAYLDHGRRVALLPSQGVNQLHGGPEGFDKRRWQRVTHDTHSVTYRLHSPDGDQGYPGNLTVETRYTLDDEDRVTIDWQARVDRPCPVGLTNHAYFNLGGDGQADALMQQLQLNADEYLPVDEQGIPCAPLRTVAGSGMDFRQSKTLRGDLLRDVDQRRVKGYDHAFLLQPRCRDGAYPAATLRADDGRVSLQVYTNAPALQLYSGNYLAGTPDRQGGHYADYAGVALECAFLPDSPNHPEWPQPRCLLQPGETYHAFAQYHFHVA</sequence>
<proteinExistence type="predicted"/>
<dbReference type="Proteomes" id="UP000245918">
    <property type="component" value="Chromosome"/>
</dbReference>
<name>A0AC61TK06_EDWTA</name>
<keyword evidence="2" id="KW-1185">Reference proteome</keyword>
<reference evidence="1" key="1">
    <citation type="submission" date="2021-09" db="EMBL/GenBank/DDBJ databases">
        <title>Comparative genomics of Edwardsiella genus reveals species-based diversity.</title>
        <authorList>
            <person name="Tekedar H.C."/>
            <person name="Kumru S."/>
            <person name="Waldbieser G.C."/>
            <person name="Reichley S.R."/>
            <person name="Lawrence M.L."/>
            <person name="Griffin M.J."/>
        </authorList>
    </citation>
    <scope>NUCLEOTIDE SEQUENCE</scope>
    <source>
        <strain evidence="1">ATCC 15947</strain>
    </source>
</reference>
<dbReference type="EMBL" id="CP084506">
    <property type="protein sequence ID" value="UCQ01024.1"/>
    <property type="molecule type" value="Genomic_DNA"/>
</dbReference>
<gene>
    <name evidence="1" type="primary">galM</name>
    <name evidence="1" type="ORF">DCL27_04465</name>
</gene>
<protein>
    <submittedName>
        <fullName evidence="1">Galactose-1-epimerase</fullName>
    </submittedName>
</protein>